<feature type="signal peptide" evidence="6">
    <location>
        <begin position="1"/>
        <end position="19"/>
    </location>
</feature>
<organism evidence="9">
    <name type="scientific">Culicoides sonorensis</name>
    <name type="common">Biting midge</name>
    <dbReference type="NCBI Taxonomy" id="179676"/>
    <lineage>
        <taxon>Eukaryota</taxon>
        <taxon>Metazoa</taxon>
        <taxon>Ecdysozoa</taxon>
        <taxon>Arthropoda</taxon>
        <taxon>Hexapoda</taxon>
        <taxon>Insecta</taxon>
        <taxon>Pterygota</taxon>
        <taxon>Neoptera</taxon>
        <taxon>Endopterygota</taxon>
        <taxon>Diptera</taxon>
        <taxon>Nematocera</taxon>
        <taxon>Chironomoidea</taxon>
        <taxon>Ceratopogonidae</taxon>
        <taxon>Ceratopogoninae</taxon>
        <taxon>Culicoides</taxon>
        <taxon>Monoculicoides</taxon>
    </lineage>
</organism>
<proteinExistence type="inferred from homology"/>
<evidence type="ECO:0000259" key="7">
    <source>
        <dbReference type="Pfam" id="PF22651"/>
    </source>
</evidence>
<evidence type="ECO:0000256" key="3">
    <source>
        <dbReference type="ARBA" id="ARBA00022448"/>
    </source>
</evidence>
<accession>A0A336MEW8</accession>
<dbReference type="VEuPathDB" id="VectorBase:CSON000103"/>
<dbReference type="PANTHER" id="PTHR21066:SF3">
    <property type="entry name" value="IP02236P"/>
    <property type="match status" value="1"/>
</dbReference>
<dbReference type="Pfam" id="PF22651">
    <property type="entry name" value="OBP47_like"/>
    <property type="match status" value="1"/>
</dbReference>
<feature type="domain" description="OBP47-like" evidence="7">
    <location>
        <begin position="62"/>
        <end position="173"/>
    </location>
</feature>
<feature type="region of interest" description="Disordered" evidence="5">
    <location>
        <begin position="185"/>
        <end position="218"/>
    </location>
</feature>
<dbReference type="Gene3D" id="1.10.238.270">
    <property type="match status" value="1"/>
</dbReference>
<dbReference type="InterPro" id="IPR054577">
    <property type="entry name" value="OBP47-like_dom"/>
</dbReference>
<evidence type="ECO:0000256" key="4">
    <source>
        <dbReference type="ARBA" id="ARBA00022525"/>
    </source>
</evidence>
<keyword evidence="6" id="KW-0732">Signal</keyword>
<reference evidence="8" key="1">
    <citation type="submission" date="2018-04" db="EMBL/GenBank/DDBJ databases">
        <authorList>
            <person name="Go L.Y."/>
            <person name="Mitchell J.A."/>
        </authorList>
    </citation>
    <scope>NUCLEOTIDE SEQUENCE</scope>
    <source>
        <tissue evidence="8">Whole organism</tissue>
    </source>
</reference>
<dbReference type="AlphaFoldDB" id="A0A336MEW8"/>
<name>A0A336MEW8_CULSO</name>
<protein>
    <submittedName>
        <fullName evidence="9">CSON000103 protein</fullName>
    </submittedName>
</protein>
<dbReference type="PANTHER" id="PTHR21066">
    <property type="entry name" value="ODORANT-BINDING PROTEIN 59A-RELATED"/>
    <property type="match status" value="1"/>
</dbReference>
<dbReference type="GO" id="GO:0005576">
    <property type="term" value="C:extracellular region"/>
    <property type="evidence" value="ECO:0007669"/>
    <property type="project" value="UniProtKB-SubCell"/>
</dbReference>
<evidence type="ECO:0000256" key="1">
    <source>
        <dbReference type="ARBA" id="ARBA00004613"/>
    </source>
</evidence>
<keyword evidence="4" id="KW-0964">Secreted</keyword>
<evidence type="ECO:0000313" key="9">
    <source>
        <dbReference type="EMBL" id="SSX28480.1"/>
    </source>
</evidence>
<feature type="compositionally biased region" description="Basic residues" evidence="5">
    <location>
        <begin position="189"/>
        <end position="201"/>
    </location>
</feature>
<comment type="similarity">
    <text evidence="2">Belongs to the PBP/GOBP family.</text>
</comment>
<sequence length="218" mass="24801">MKFVLQVIFIVAVIDLIWARPPRECMLPDDSRDCCPKYPKVVNETLIHECMRETFQQKKGFGCAFECYTNLTKISLNGKIEAESAVTSMVSMLSSEFAEWKDILTKGIQKCAILANNDTYKQLDAEEPENPMEIGREQCTKRSGYFLACVGGQMYLNCPSNIWNNTATCSEYKAVVQKCNVYLPPPPHGHGHHHHHHHHHHPNEDEPVSEKADAMNKN</sequence>
<keyword evidence="3" id="KW-0813">Transport</keyword>
<evidence type="ECO:0000256" key="6">
    <source>
        <dbReference type="SAM" id="SignalP"/>
    </source>
</evidence>
<reference evidence="9" key="2">
    <citation type="submission" date="2018-07" db="EMBL/GenBank/DDBJ databases">
        <authorList>
            <person name="Quirk P.G."/>
            <person name="Krulwich T.A."/>
        </authorList>
    </citation>
    <scope>NUCLEOTIDE SEQUENCE</scope>
</reference>
<feature type="compositionally biased region" description="Basic and acidic residues" evidence="5">
    <location>
        <begin position="202"/>
        <end position="218"/>
    </location>
</feature>
<dbReference type="InterPro" id="IPR052295">
    <property type="entry name" value="Odorant-binding_protein"/>
</dbReference>
<feature type="chain" id="PRO_5036062342" evidence="6">
    <location>
        <begin position="20"/>
        <end position="218"/>
    </location>
</feature>
<gene>
    <name evidence="9" type="primary">CSON000103</name>
</gene>
<evidence type="ECO:0000256" key="2">
    <source>
        <dbReference type="ARBA" id="ARBA00008098"/>
    </source>
</evidence>
<dbReference type="EMBL" id="UFQS01001010">
    <property type="protein sequence ID" value="SSX08564.1"/>
    <property type="molecule type" value="Genomic_DNA"/>
</dbReference>
<evidence type="ECO:0000256" key="5">
    <source>
        <dbReference type="SAM" id="MobiDB-lite"/>
    </source>
</evidence>
<evidence type="ECO:0000313" key="8">
    <source>
        <dbReference type="EMBL" id="SSX08564.1"/>
    </source>
</evidence>
<dbReference type="EMBL" id="UFQT01001010">
    <property type="protein sequence ID" value="SSX28480.1"/>
    <property type="molecule type" value="Genomic_DNA"/>
</dbReference>
<comment type="subcellular location">
    <subcellularLocation>
        <location evidence="1">Secreted</location>
    </subcellularLocation>
</comment>